<name>A0A2B6GWI2_9BACI</name>
<keyword evidence="1" id="KW-0472">Membrane</keyword>
<evidence type="ECO:0000313" key="3">
    <source>
        <dbReference type="Proteomes" id="UP000223472"/>
    </source>
</evidence>
<dbReference type="RefSeq" id="WP_098708108.1">
    <property type="nucleotide sequence ID" value="NZ_JARPPR010000004.1"/>
</dbReference>
<reference evidence="2 3" key="1">
    <citation type="submission" date="2017-09" db="EMBL/GenBank/DDBJ databases">
        <title>Large-scale bioinformatics analysis of Bacillus genomes uncovers conserved roles of natural products in bacterial physiology.</title>
        <authorList>
            <consortium name="Agbiome Team Llc"/>
            <person name="Bleich R.M."/>
            <person name="Grubbs K.J."/>
            <person name="Santa Maria K.C."/>
            <person name="Allen S.E."/>
            <person name="Farag S."/>
            <person name="Shank E.A."/>
            <person name="Bowers A."/>
        </authorList>
    </citation>
    <scope>NUCLEOTIDE SEQUENCE [LARGE SCALE GENOMIC DNA]</scope>
    <source>
        <strain evidence="2 3">AFS065610</strain>
    </source>
</reference>
<organism evidence="2 3">
    <name type="scientific">Bacillus wiedmannii</name>
    <dbReference type="NCBI Taxonomy" id="1890302"/>
    <lineage>
        <taxon>Bacteria</taxon>
        <taxon>Bacillati</taxon>
        <taxon>Bacillota</taxon>
        <taxon>Bacilli</taxon>
        <taxon>Bacillales</taxon>
        <taxon>Bacillaceae</taxon>
        <taxon>Bacillus</taxon>
        <taxon>Bacillus cereus group</taxon>
    </lineage>
</organism>
<evidence type="ECO:0000256" key="1">
    <source>
        <dbReference type="SAM" id="Phobius"/>
    </source>
</evidence>
<keyword evidence="1" id="KW-1133">Transmembrane helix</keyword>
<feature type="transmembrane region" description="Helical" evidence="1">
    <location>
        <begin position="5"/>
        <end position="22"/>
    </location>
</feature>
<protein>
    <submittedName>
        <fullName evidence="2">Uncharacterized protein</fullName>
    </submittedName>
</protein>
<feature type="transmembrane region" description="Helical" evidence="1">
    <location>
        <begin position="76"/>
        <end position="94"/>
    </location>
</feature>
<sequence>MIKRGLISGILLLLIVSVVAYFSWNWSYIYYVCGTFGLISIGIALAYFIDSLILGNKGTLFSKKETRKIGRIDQSKGFLIMTIPNLIAALVYIVI</sequence>
<accession>A0A2B6GWI2</accession>
<comment type="caution">
    <text evidence="2">The sequence shown here is derived from an EMBL/GenBank/DDBJ whole genome shotgun (WGS) entry which is preliminary data.</text>
</comment>
<gene>
    <name evidence="2" type="ORF">COM27_25500</name>
</gene>
<dbReference type="EMBL" id="NVIY01000047">
    <property type="protein sequence ID" value="PGD30200.1"/>
    <property type="molecule type" value="Genomic_DNA"/>
</dbReference>
<dbReference type="Proteomes" id="UP000223472">
    <property type="component" value="Unassembled WGS sequence"/>
</dbReference>
<proteinExistence type="predicted"/>
<keyword evidence="1" id="KW-0812">Transmembrane</keyword>
<evidence type="ECO:0000313" key="2">
    <source>
        <dbReference type="EMBL" id="PGD30200.1"/>
    </source>
</evidence>
<feature type="transmembrane region" description="Helical" evidence="1">
    <location>
        <begin position="28"/>
        <end position="55"/>
    </location>
</feature>
<dbReference type="AlphaFoldDB" id="A0A2B6GWI2"/>